<dbReference type="Pfam" id="PF01812">
    <property type="entry name" value="5-FTHF_cyc-lig"/>
    <property type="match status" value="1"/>
</dbReference>
<dbReference type="GO" id="GO:0046872">
    <property type="term" value="F:metal ion binding"/>
    <property type="evidence" value="ECO:0007669"/>
    <property type="project" value="UniProtKB-KW"/>
</dbReference>
<evidence type="ECO:0000256" key="4">
    <source>
        <dbReference type="PIRSR" id="PIRSR006806-1"/>
    </source>
</evidence>
<dbReference type="PANTHER" id="PTHR23407">
    <property type="entry name" value="ATPASE INHIBITOR/5-FORMYLTETRAHYDROFOLATE CYCLO-LIGASE"/>
    <property type="match status" value="1"/>
</dbReference>
<keyword evidence="7" id="KW-1185">Reference proteome</keyword>
<dbReference type="SUPFAM" id="SSF100950">
    <property type="entry name" value="NagB/RpiA/CoA transferase-like"/>
    <property type="match status" value="1"/>
</dbReference>
<gene>
    <name evidence="6" type="ORF">ATK78_1745</name>
</gene>
<feature type="binding site" evidence="4">
    <location>
        <position position="48"/>
    </location>
    <ligand>
        <name>substrate</name>
    </ligand>
</feature>
<accession>A0A4R6SW37</accession>
<dbReference type="PANTHER" id="PTHR23407:SF1">
    <property type="entry name" value="5-FORMYLTETRAHYDROFOLATE CYCLO-LIGASE"/>
    <property type="match status" value="1"/>
</dbReference>
<feature type="binding site" evidence="4">
    <location>
        <begin position="133"/>
        <end position="141"/>
    </location>
    <ligand>
        <name>ATP</name>
        <dbReference type="ChEBI" id="CHEBI:30616"/>
    </ligand>
</feature>
<dbReference type="GO" id="GO:0009396">
    <property type="term" value="P:folic acid-containing compound biosynthetic process"/>
    <property type="evidence" value="ECO:0007669"/>
    <property type="project" value="TreeGrafter"/>
</dbReference>
<keyword evidence="6" id="KW-0436">Ligase</keyword>
<name>A0A4R6SW37_9SPHI</name>
<dbReference type="InterPro" id="IPR002698">
    <property type="entry name" value="FTHF_cligase"/>
</dbReference>
<evidence type="ECO:0000313" key="7">
    <source>
        <dbReference type="Proteomes" id="UP000295620"/>
    </source>
</evidence>
<protein>
    <recommendedName>
        <fullName evidence="5">5-formyltetrahydrofolate cyclo-ligase</fullName>
        <ecNumber evidence="5">6.3.3.2</ecNumber>
    </recommendedName>
</protein>
<comment type="caution">
    <text evidence="6">The sequence shown here is derived from an EMBL/GenBank/DDBJ whole genome shotgun (WGS) entry which is preliminary data.</text>
</comment>
<sequence>MKKNEIRKSALQMRSSLSEAEIQKLSNKILDQVKQIDFSNVSILHLFLPIEEKNEPNTFLIIDWLTQMHPAIKIIVPKSDFDTALMTNHEYIGRADLRKNIYNILEPQKSLIHNGEVDLVFIPLLSFDKRGYRVGYGKGFYDRFLEHLKTRKIGISFFKPVDEIEDVHERDIRLDACITPDKIYHFTMETQD</sequence>
<dbReference type="EMBL" id="SNYC01000004">
    <property type="protein sequence ID" value="TDQ09589.1"/>
    <property type="molecule type" value="Genomic_DNA"/>
</dbReference>
<keyword evidence="2 4" id="KW-0547">Nucleotide-binding</keyword>
<comment type="cofactor">
    <cofactor evidence="5">
        <name>Mg(2+)</name>
        <dbReference type="ChEBI" id="CHEBI:18420"/>
    </cofactor>
</comment>
<dbReference type="Gene3D" id="3.40.50.10420">
    <property type="entry name" value="NagB/RpiA/CoA transferase-like"/>
    <property type="match status" value="1"/>
</dbReference>
<reference evidence="6 7" key="1">
    <citation type="submission" date="2019-03" db="EMBL/GenBank/DDBJ databases">
        <title>Genomic Encyclopedia of Archaeal and Bacterial Type Strains, Phase II (KMG-II): from individual species to whole genera.</title>
        <authorList>
            <person name="Goeker M."/>
        </authorList>
    </citation>
    <scope>NUCLEOTIDE SEQUENCE [LARGE SCALE GENOMIC DNA]</scope>
    <source>
        <strain evidence="6 7">DSM 19035</strain>
    </source>
</reference>
<dbReference type="AlphaFoldDB" id="A0A4R6SW37"/>
<feature type="binding site" evidence="4">
    <location>
        <position position="55"/>
    </location>
    <ligand>
        <name>substrate</name>
    </ligand>
</feature>
<dbReference type="OrthoDB" id="9801938at2"/>
<evidence type="ECO:0000256" key="1">
    <source>
        <dbReference type="ARBA" id="ARBA00010638"/>
    </source>
</evidence>
<feature type="binding site" evidence="4">
    <location>
        <begin position="3"/>
        <end position="7"/>
    </location>
    <ligand>
        <name>ATP</name>
        <dbReference type="ChEBI" id="CHEBI:30616"/>
    </ligand>
</feature>
<dbReference type="EC" id="6.3.3.2" evidence="5"/>
<comment type="catalytic activity">
    <reaction evidence="5">
        <text>(6S)-5-formyl-5,6,7,8-tetrahydrofolate + ATP = (6R)-5,10-methenyltetrahydrofolate + ADP + phosphate</text>
        <dbReference type="Rhea" id="RHEA:10488"/>
        <dbReference type="ChEBI" id="CHEBI:30616"/>
        <dbReference type="ChEBI" id="CHEBI:43474"/>
        <dbReference type="ChEBI" id="CHEBI:57455"/>
        <dbReference type="ChEBI" id="CHEBI:57457"/>
        <dbReference type="ChEBI" id="CHEBI:456216"/>
        <dbReference type="EC" id="6.3.3.2"/>
    </reaction>
</comment>
<keyword evidence="5" id="KW-0460">Magnesium</keyword>
<evidence type="ECO:0000256" key="2">
    <source>
        <dbReference type="ARBA" id="ARBA00022741"/>
    </source>
</evidence>
<dbReference type="NCBIfam" id="TIGR02727">
    <property type="entry name" value="MTHFS_bact"/>
    <property type="match status" value="1"/>
</dbReference>
<evidence type="ECO:0000256" key="5">
    <source>
        <dbReference type="RuleBase" id="RU361279"/>
    </source>
</evidence>
<proteinExistence type="inferred from homology"/>
<dbReference type="Proteomes" id="UP000295620">
    <property type="component" value="Unassembled WGS sequence"/>
</dbReference>
<dbReference type="GO" id="GO:0005524">
    <property type="term" value="F:ATP binding"/>
    <property type="evidence" value="ECO:0007669"/>
    <property type="project" value="UniProtKB-KW"/>
</dbReference>
<keyword evidence="3 4" id="KW-0067">ATP-binding</keyword>
<organism evidence="6 7">
    <name type="scientific">Pedobacter metabolipauper</name>
    <dbReference type="NCBI Taxonomy" id="425513"/>
    <lineage>
        <taxon>Bacteria</taxon>
        <taxon>Pseudomonadati</taxon>
        <taxon>Bacteroidota</taxon>
        <taxon>Sphingobacteriia</taxon>
        <taxon>Sphingobacteriales</taxon>
        <taxon>Sphingobacteriaceae</taxon>
        <taxon>Pedobacter</taxon>
    </lineage>
</organism>
<evidence type="ECO:0000256" key="3">
    <source>
        <dbReference type="ARBA" id="ARBA00022840"/>
    </source>
</evidence>
<dbReference type="PIRSF" id="PIRSF006806">
    <property type="entry name" value="FTHF_cligase"/>
    <property type="match status" value="1"/>
</dbReference>
<comment type="similarity">
    <text evidence="1 5">Belongs to the 5-formyltetrahydrofolate cyclo-ligase family.</text>
</comment>
<dbReference type="GO" id="GO:0035999">
    <property type="term" value="P:tetrahydrofolate interconversion"/>
    <property type="evidence" value="ECO:0007669"/>
    <property type="project" value="TreeGrafter"/>
</dbReference>
<dbReference type="GO" id="GO:0030272">
    <property type="term" value="F:5-formyltetrahydrofolate cyclo-ligase activity"/>
    <property type="evidence" value="ECO:0007669"/>
    <property type="project" value="UniProtKB-EC"/>
</dbReference>
<dbReference type="RefSeq" id="WP_133575659.1">
    <property type="nucleotide sequence ID" value="NZ_SNYC01000004.1"/>
</dbReference>
<dbReference type="InterPro" id="IPR024185">
    <property type="entry name" value="FTHF_cligase-like_sf"/>
</dbReference>
<keyword evidence="5" id="KW-0479">Metal-binding</keyword>
<evidence type="ECO:0000313" key="6">
    <source>
        <dbReference type="EMBL" id="TDQ09589.1"/>
    </source>
</evidence>
<dbReference type="InterPro" id="IPR037171">
    <property type="entry name" value="NagB/RpiA_transferase-like"/>
</dbReference>